<sequence length="222" mass="24386">MTDADKKDFAEIMVALAENYSQTLTKQGLSLRFTALREHDIADIRAAAMSLMVSRRYTTMPTVADFLDHLGGGSQEDRAEVEAGKVLLALREHGGYRSVVFDDPVTMAVVEKGFGGWTKLCEELRGAEEKFWRRDFVRMYAAYGRQGIKTFGHLPGRLENRNGSNGFLGEVPAPVLIGDERRAAAVLAAGEARQALEEGAGRPIPRDFLKALPDRTGKAEAV</sequence>
<dbReference type="Pfam" id="PF20081">
    <property type="entry name" value="DUF6475"/>
    <property type="match status" value="1"/>
</dbReference>
<dbReference type="AlphaFoldDB" id="A0A0X8JIK1"/>
<proteinExistence type="predicted"/>
<name>A0A0X8JIK1_9BACT</name>
<evidence type="ECO:0000313" key="2">
    <source>
        <dbReference type="EMBL" id="AMD89460.1"/>
    </source>
</evidence>
<dbReference type="InterPro" id="IPR045521">
    <property type="entry name" value="DUF6475"/>
</dbReference>
<accession>A0A0X8JIK1</accession>
<organism evidence="2 3">
    <name type="scientific">Desulfovibrio fairfieldensis</name>
    <dbReference type="NCBI Taxonomy" id="44742"/>
    <lineage>
        <taxon>Bacteria</taxon>
        <taxon>Pseudomonadati</taxon>
        <taxon>Thermodesulfobacteriota</taxon>
        <taxon>Desulfovibrionia</taxon>
        <taxon>Desulfovibrionales</taxon>
        <taxon>Desulfovibrionaceae</taxon>
        <taxon>Desulfovibrio</taxon>
    </lineage>
</organism>
<dbReference type="RefSeq" id="WP_062251831.1">
    <property type="nucleotide sequence ID" value="NZ_CP014229.1"/>
</dbReference>
<evidence type="ECO:0000259" key="1">
    <source>
        <dbReference type="Pfam" id="PF20081"/>
    </source>
</evidence>
<dbReference type="Proteomes" id="UP000069241">
    <property type="component" value="Chromosome"/>
</dbReference>
<feature type="domain" description="DUF6475" evidence="1">
    <location>
        <begin position="99"/>
        <end position="189"/>
    </location>
</feature>
<keyword evidence="3" id="KW-1185">Reference proteome</keyword>
<protein>
    <recommendedName>
        <fullName evidence="1">DUF6475 domain-containing protein</fullName>
    </recommendedName>
</protein>
<dbReference type="EMBL" id="CP014229">
    <property type="protein sequence ID" value="AMD89460.1"/>
    <property type="molecule type" value="Genomic_DNA"/>
</dbReference>
<dbReference type="STRING" id="44742.AXF13_04665"/>
<dbReference type="KEGG" id="dfi:AXF13_04665"/>
<gene>
    <name evidence="2" type="ORF">AXF13_04665</name>
</gene>
<reference evidence="3" key="1">
    <citation type="submission" date="2016-02" db="EMBL/GenBank/DDBJ databases">
        <authorList>
            <person name="Holder M.E."/>
            <person name="Ajami N.J."/>
            <person name="Petrosino J.F."/>
        </authorList>
    </citation>
    <scope>NUCLEOTIDE SEQUENCE [LARGE SCALE GENOMIC DNA]</scope>
    <source>
        <strain evidence="3">CCUG 45958</strain>
    </source>
</reference>
<evidence type="ECO:0000313" key="3">
    <source>
        <dbReference type="Proteomes" id="UP000069241"/>
    </source>
</evidence>